<accession>A0A1Y6D383</accession>
<dbReference type="Proteomes" id="UP000192923">
    <property type="component" value="Unassembled WGS sequence"/>
</dbReference>
<dbReference type="AlphaFoldDB" id="A0A1Y6D383"/>
<organism evidence="1 2">
    <name type="scientific">Methylomagnum ishizawai</name>
    <dbReference type="NCBI Taxonomy" id="1760988"/>
    <lineage>
        <taxon>Bacteria</taxon>
        <taxon>Pseudomonadati</taxon>
        <taxon>Pseudomonadota</taxon>
        <taxon>Gammaproteobacteria</taxon>
        <taxon>Methylococcales</taxon>
        <taxon>Methylococcaceae</taxon>
        <taxon>Methylomagnum</taxon>
    </lineage>
</organism>
<protein>
    <submittedName>
        <fullName evidence="1">Uncharacterized protein</fullName>
    </submittedName>
</protein>
<gene>
    <name evidence="1" type="ORF">SAMN02949497_0435</name>
</gene>
<keyword evidence="2" id="KW-1185">Reference proteome</keyword>
<evidence type="ECO:0000313" key="1">
    <source>
        <dbReference type="EMBL" id="SMF97408.1"/>
    </source>
</evidence>
<proteinExistence type="predicted"/>
<dbReference type="RefSeq" id="WP_085216443.1">
    <property type="nucleotide sequence ID" value="NZ_FXAM01000002.1"/>
</dbReference>
<reference evidence="1 2" key="1">
    <citation type="submission" date="2016-12" db="EMBL/GenBank/DDBJ databases">
        <authorList>
            <person name="Song W.-J."/>
            <person name="Kurnit D.M."/>
        </authorList>
    </citation>
    <scope>NUCLEOTIDE SEQUENCE [LARGE SCALE GENOMIC DNA]</scope>
    <source>
        <strain evidence="1 2">175</strain>
    </source>
</reference>
<dbReference type="EMBL" id="FXAM01000002">
    <property type="protein sequence ID" value="SMF97408.1"/>
    <property type="molecule type" value="Genomic_DNA"/>
</dbReference>
<sequence>MPALIETTAPIELAPAKTSGLNNLGVPIDTSTQVKKGKRQEFLQTLDTGAIARRYQNIRVILVKTTETGRVFSKLIVQFEVFGDDWRSVGENAGIDFALCQGDEVLHTLPQGKLFLPYCRSWYENQFEHTIPDAVFDLATHLAFIAKADEMQPG</sequence>
<name>A0A1Y6D383_9GAMM</name>
<dbReference type="OrthoDB" id="5567584at2"/>
<evidence type="ECO:0000313" key="2">
    <source>
        <dbReference type="Proteomes" id="UP000192923"/>
    </source>
</evidence>